<feature type="region of interest" description="Disordered" evidence="1">
    <location>
        <begin position="31"/>
        <end position="54"/>
    </location>
</feature>
<gene>
    <name evidence="2" type="ORF">AVDCRST_MAG68-426</name>
</gene>
<proteinExistence type="predicted"/>
<evidence type="ECO:0000256" key="1">
    <source>
        <dbReference type="SAM" id="MobiDB-lite"/>
    </source>
</evidence>
<sequence>ERYAFAATRPDRAFRRPALRQLRRSAVLACAHRGRTPPPRGDSPPDQLWLPSYL</sequence>
<protein>
    <submittedName>
        <fullName evidence="2">Uncharacterized protein</fullName>
    </submittedName>
</protein>
<organism evidence="2">
    <name type="scientific">uncultured Gemmatimonadota bacterium</name>
    <dbReference type="NCBI Taxonomy" id="203437"/>
    <lineage>
        <taxon>Bacteria</taxon>
        <taxon>Pseudomonadati</taxon>
        <taxon>Gemmatimonadota</taxon>
        <taxon>environmental samples</taxon>
    </lineage>
</organism>
<dbReference type="EMBL" id="CADCTW010000027">
    <property type="protein sequence ID" value="CAA9300906.1"/>
    <property type="molecule type" value="Genomic_DNA"/>
</dbReference>
<name>A0A6J4KC84_9BACT</name>
<feature type="non-terminal residue" evidence="2">
    <location>
        <position position="54"/>
    </location>
</feature>
<accession>A0A6J4KC84</accession>
<feature type="non-terminal residue" evidence="2">
    <location>
        <position position="1"/>
    </location>
</feature>
<dbReference type="AlphaFoldDB" id="A0A6J4KC84"/>
<reference evidence="2" key="1">
    <citation type="submission" date="2020-02" db="EMBL/GenBank/DDBJ databases">
        <authorList>
            <person name="Meier V. D."/>
        </authorList>
    </citation>
    <scope>NUCLEOTIDE SEQUENCE</scope>
    <source>
        <strain evidence="2">AVDCRST_MAG68</strain>
    </source>
</reference>
<evidence type="ECO:0000313" key="2">
    <source>
        <dbReference type="EMBL" id="CAA9300906.1"/>
    </source>
</evidence>